<dbReference type="InterPro" id="IPR032466">
    <property type="entry name" value="Metal_Hydrolase"/>
</dbReference>
<dbReference type="PANTHER" id="PTHR21240:SF28">
    <property type="entry name" value="ISO-OROTATE DECARBOXYLASE (EUROFUNG)"/>
    <property type="match status" value="1"/>
</dbReference>
<keyword evidence="4" id="KW-1185">Reference proteome</keyword>
<evidence type="ECO:0000313" key="3">
    <source>
        <dbReference type="EMBL" id="QIV79980.1"/>
    </source>
</evidence>
<dbReference type="Gene3D" id="3.20.20.140">
    <property type="entry name" value="Metal-dependent hydrolases"/>
    <property type="match status" value="1"/>
</dbReference>
<dbReference type="EMBL" id="CP038798">
    <property type="protein sequence ID" value="QIV79980.1"/>
    <property type="molecule type" value="Genomic_DNA"/>
</dbReference>
<gene>
    <name evidence="3" type="ORF">EXE63_02970</name>
</gene>
<evidence type="ECO:0000256" key="1">
    <source>
        <dbReference type="ARBA" id="ARBA00023239"/>
    </source>
</evidence>
<dbReference type="KEGG" id="mfre:EXE63_02970"/>
<evidence type="ECO:0000313" key="4">
    <source>
        <dbReference type="Proteomes" id="UP000501849"/>
    </source>
</evidence>
<protein>
    <submittedName>
        <fullName evidence="3">Amidohydrolase</fullName>
    </submittedName>
</protein>
<reference evidence="3 4" key="1">
    <citation type="submission" date="2019-04" db="EMBL/GenBank/DDBJ databases">
        <title>Draft, Whole-Genome Sequence of the Anthracene-degrading Mycobacterium frederiksbergense LB501T, Isolated from a Polycyclic Aromatic Hydrocarbon (PAH)-Contaminated Soil.</title>
        <authorList>
            <person name="Augelletti F."/>
        </authorList>
    </citation>
    <scope>NUCLEOTIDE SEQUENCE [LARGE SCALE GENOMIC DNA]</scope>
    <source>
        <strain evidence="3 4">LB 501T</strain>
        <plasmid evidence="3 4">unnamed2</plasmid>
    </source>
</reference>
<proteinExistence type="predicted"/>
<dbReference type="InterPro" id="IPR032465">
    <property type="entry name" value="ACMSD"/>
</dbReference>
<name>A0A6H0RYD8_9MYCO</name>
<dbReference type="GO" id="GO:0019748">
    <property type="term" value="P:secondary metabolic process"/>
    <property type="evidence" value="ECO:0007669"/>
    <property type="project" value="TreeGrafter"/>
</dbReference>
<dbReference type="Pfam" id="PF04909">
    <property type="entry name" value="Amidohydro_2"/>
    <property type="match status" value="1"/>
</dbReference>
<dbReference type="InterPro" id="IPR006680">
    <property type="entry name" value="Amidohydro-rel"/>
</dbReference>
<dbReference type="AlphaFoldDB" id="A0A6H0RYD8"/>
<dbReference type="GO" id="GO:0016787">
    <property type="term" value="F:hydrolase activity"/>
    <property type="evidence" value="ECO:0007669"/>
    <property type="project" value="UniProtKB-KW"/>
</dbReference>
<keyword evidence="1" id="KW-0456">Lyase</keyword>
<organism evidence="3 4">
    <name type="scientific">Mycolicibacterium frederiksbergense</name>
    <dbReference type="NCBI Taxonomy" id="117567"/>
    <lineage>
        <taxon>Bacteria</taxon>
        <taxon>Bacillati</taxon>
        <taxon>Actinomycetota</taxon>
        <taxon>Actinomycetes</taxon>
        <taxon>Mycobacteriales</taxon>
        <taxon>Mycobacteriaceae</taxon>
        <taxon>Mycolicibacterium</taxon>
    </lineage>
</organism>
<dbReference type="SUPFAM" id="SSF51556">
    <property type="entry name" value="Metallo-dependent hydrolases"/>
    <property type="match status" value="1"/>
</dbReference>
<accession>A0A6H0RYD8</accession>
<geneLocation type="plasmid" evidence="3 4">
    <name>unnamed2</name>
</geneLocation>
<dbReference type="PANTHER" id="PTHR21240">
    <property type="entry name" value="2-AMINO-3-CARBOXYLMUCONATE-6-SEMIALDEHYDE DECARBOXYLASE"/>
    <property type="match status" value="1"/>
</dbReference>
<dbReference type="Proteomes" id="UP000501849">
    <property type="component" value="Plasmid unnamed2"/>
</dbReference>
<dbReference type="GO" id="GO:0005737">
    <property type="term" value="C:cytoplasm"/>
    <property type="evidence" value="ECO:0007669"/>
    <property type="project" value="TreeGrafter"/>
</dbReference>
<dbReference type="GO" id="GO:0016831">
    <property type="term" value="F:carboxy-lyase activity"/>
    <property type="evidence" value="ECO:0007669"/>
    <property type="project" value="InterPro"/>
</dbReference>
<keyword evidence="3" id="KW-0614">Plasmid</keyword>
<sequence>MIIDIHGHYTTAPPALQVFREHQLAALDDPTAPAPGAPSVSDEALRDSVEHNQLRVLRERGGDLMLFSPKASGMEHHVADQATAIAWARASNDLVHRVTELFPDAFAAVAQLPQTPGGDLGPVIDELRRCVDELGFVGCNVNPDPAAGYWTTPPMSDEYWFPLYEAMVELEVPAMVHVSTSCNPNFHTLGAHYLNADTSVFMQFLQSDLFQRYPTLTFVIPHGGGAVPYHWGRYRGLAARLGRPDPSELLRNVYFDTCVYHQAGIDLLYRVIGPQNLLFASEMLGAVRGADPDTGIAWDDTLVYIDGLGLGADEYRAVVERNARRVYPRLDRRLAAAEGEGTASVANERRK</sequence>
<feature type="domain" description="Amidohydrolase-related" evidence="2">
    <location>
        <begin position="3"/>
        <end position="328"/>
    </location>
</feature>
<evidence type="ECO:0000259" key="2">
    <source>
        <dbReference type="Pfam" id="PF04909"/>
    </source>
</evidence>
<dbReference type="RefSeq" id="WP_168140706.1">
    <property type="nucleotide sequence ID" value="NZ_CP038798.1"/>
</dbReference>
<keyword evidence="3" id="KW-0378">Hydrolase</keyword>